<gene>
    <name evidence="8" type="ORF">GCM10023195_28530</name>
</gene>
<dbReference type="Proteomes" id="UP001500212">
    <property type="component" value="Unassembled WGS sequence"/>
</dbReference>
<feature type="transmembrane region" description="Helical" evidence="7">
    <location>
        <begin position="6"/>
        <end position="24"/>
    </location>
</feature>
<feature type="transmembrane region" description="Helical" evidence="7">
    <location>
        <begin position="31"/>
        <end position="54"/>
    </location>
</feature>
<dbReference type="PANTHER" id="PTHR33884:SF3">
    <property type="entry name" value="UPF0410 PROTEIN YMGE"/>
    <property type="match status" value="1"/>
</dbReference>
<comment type="subcellular location">
    <subcellularLocation>
        <location evidence="1">Cell membrane</location>
        <topology evidence="1">Multi-pass membrane protein</topology>
    </subcellularLocation>
</comment>
<accession>A0ABP8TGB2</accession>
<keyword evidence="6 7" id="KW-0472">Membrane</keyword>
<sequence>MHVTGIITAIIIGLIIGVLGRLVVPGRQHIPMWLTIVIGVVAALIGTAIAGGIGVADTKGVDWIELVIQVGLAAVGVALAAGMYGRRGVR</sequence>
<evidence type="ECO:0000256" key="3">
    <source>
        <dbReference type="ARBA" id="ARBA00022475"/>
    </source>
</evidence>
<comment type="similarity">
    <text evidence="2">Belongs to the UPF0410 family.</text>
</comment>
<dbReference type="PANTHER" id="PTHR33884">
    <property type="entry name" value="UPF0410 PROTEIN YMGE"/>
    <property type="match status" value="1"/>
</dbReference>
<evidence type="ECO:0000256" key="4">
    <source>
        <dbReference type="ARBA" id="ARBA00022692"/>
    </source>
</evidence>
<proteinExistence type="inferred from homology"/>
<keyword evidence="9" id="KW-1185">Reference proteome</keyword>
<keyword evidence="3" id="KW-1003">Cell membrane</keyword>
<keyword evidence="4 7" id="KW-0812">Transmembrane</keyword>
<name>A0ABP8TGB2_9ACTN</name>
<comment type="caution">
    <text evidence="8">The sequence shown here is derived from an EMBL/GenBank/DDBJ whole genome shotgun (WGS) entry which is preliminary data.</text>
</comment>
<evidence type="ECO:0000256" key="2">
    <source>
        <dbReference type="ARBA" id="ARBA00011006"/>
    </source>
</evidence>
<dbReference type="EMBL" id="BAABHJ010000006">
    <property type="protein sequence ID" value="GAA4607497.1"/>
    <property type="molecule type" value="Genomic_DNA"/>
</dbReference>
<reference evidence="9" key="1">
    <citation type="journal article" date="2019" name="Int. J. Syst. Evol. Microbiol.">
        <title>The Global Catalogue of Microorganisms (GCM) 10K type strain sequencing project: providing services to taxonomists for standard genome sequencing and annotation.</title>
        <authorList>
            <consortium name="The Broad Institute Genomics Platform"/>
            <consortium name="The Broad Institute Genome Sequencing Center for Infectious Disease"/>
            <person name="Wu L."/>
            <person name="Ma J."/>
        </authorList>
    </citation>
    <scope>NUCLEOTIDE SEQUENCE [LARGE SCALE GENOMIC DNA]</scope>
    <source>
        <strain evidence="9">JCM 17938</strain>
    </source>
</reference>
<protein>
    <submittedName>
        <fullName evidence="8">Transglycosylase</fullName>
    </submittedName>
</protein>
<evidence type="ECO:0000256" key="1">
    <source>
        <dbReference type="ARBA" id="ARBA00004651"/>
    </source>
</evidence>
<evidence type="ECO:0000256" key="6">
    <source>
        <dbReference type="ARBA" id="ARBA00023136"/>
    </source>
</evidence>
<dbReference type="RefSeq" id="WP_345353763.1">
    <property type="nucleotide sequence ID" value="NZ_BAABHJ010000006.1"/>
</dbReference>
<evidence type="ECO:0000256" key="5">
    <source>
        <dbReference type="ARBA" id="ARBA00022989"/>
    </source>
</evidence>
<organism evidence="8 9">
    <name type="scientific">Actinoallomurus liliacearum</name>
    <dbReference type="NCBI Taxonomy" id="1080073"/>
    <lineage>
        <taxon>Bacteria</taxon>
        <taxon>Bacillati</taxon>
        <taxon>Actinomycetota</taxon>
        <taxon>Actinomycetes</taxon>
        <taxon>Streptosporangiales</taxon>
        <taxon>Thermomonosporaceae</taxon>
        <taxon>Actinoallomurus</taxon>
    </lineage>
</organism>
<feature type="transmembrane region" description="Helical" evidence="7">
    <location>
        <begin position="66"/>
        <end position="85"/>
    </location>
</feature>
<evidence type="ECO:0000313" key="9">
    <source>
        <dbReference type="Proteomes" id="UP001500212"/>
    </source>
</evidence>
<dbReference type="InterPro" id="IPR007341">
    <property type="entry name" value="Transgly_assoc"/>
</dbReference>
<keyword evidence="5 7" id="KW-1133">Transmembrane helix</keyword>
<evidence type="ECO:0000256" key="7">
    <source>
        <dbReference type="SAM" id="Phobius"/>
    </source>
</evidence>
<evidence type="ECO:0000313" key="8">
    <source>
        <dbReference type="EMBL" id="GAA4607497.1"/>
    </source>
</evidence>